<keyword evidence="3 11" id="KW-0963">Cytoplasm</keyword>
<dbReference type="Gene3D" id="1.20.120.430">
    <property type="entry name" value="tRNA modification GTPase MnmE domain 2"/>
    <property type="match status" value="1"/>
</dbReference>
<dbReference type="InterPro" id="IPR031168">
    <property type="entry name" value="G_TrmE"/>
</dbReference>
<dbReference type="InterPro" id="IPR006073">
    <property type="entry name" value="GTP-bd"/>
</dbReference>
<evidence type="ECO:0000256" key="5">
    <source>
        <dbReference type="ARBA" id="ARBA00022723"/>
    </source>
</evidence>
<evidence type="ECO:0000256" key="10">
    <source>
        <dbReference type="ARBA" id="ARBA00023134"/>
    </source>
</evidence>
<feature type="binding site" evidence="11">
    <location>
        <position position="119"/>
    </location>
    <ligand>
        <name>(6S)-5-formyl-5,6,7,8-tetrahydrofolate</name>
        <dbReference type="ChEBI" id="CHEBI:57457"/>
    </ligand>
</feature>
<feature type="binding site" evidence="11">
    <location>
        <begin position="334"/>
        <end position="337"/>
    </location>
    <ligand>
        <name>GTP</name>
        <dbReference type="ChEBI" id="CHEBI:37565"/>
    </ligand>
</feature>
<evidence type="ECO:0000256" key="6">
    <source>
        <dbReference type="ARBA" id="ARBA00022741"/>
    </source>
</evidence>
<dbReference type="GO" id="GO:0003924">
    <property type="term" value="F:GTPase activity"/>
    <property type="evidence" value="ECO:0007669"/>
    <property type="project" value="UniProtKB-UniRule"/>
</dbReference>
<keyword evidence="7 11" id="KW-0378">Hydrolase</keyword>
<evidence type="ECO:0000256" key="11">
    <source>
        <dbReference type="HAMAP-Rule" id="MF_00379"/>
    </source>
</evidence>
<keyword evidence="15" id="KW-1185">Reference proteome</keyword>
<dbReference type="EC" id="3.6.-.-" evidence="11"/>
<keyword evidence="10 11" id="KW-0342">GTP-binding</keyword>
<dbReference type="FunFam" id="3.40.50.300:FF:000249">
    <property type="entry name" value="tRNA modification GTPase MnmE"/>
    <property type="match status" value="1"/>
</dbReference>
<evidence type="ECO:0000313" key="15">
    <source>
        <dbReference type="Proteomes" id="UP000282060"/>
    </source>
</evidence>
<dbReference type="GO" id="GO:0046872">
    <property type="term" value="F:metal ion binding"/>
    <property type="evidence" value="ECO:0007669"/>
    <property type="project" value="UniProtKB-KW"/>
</dbReference>
<keyword evidence="8 11" id="KW-0460">Magnesium</keyword>
<comment type="subunit">
    <text evidence="11">Homodimer. Heterotetramer of two MnmE and two MnmG subunits.</text>
</comment>
<sequence length="453" mass="49216">MTTDTIVAQATAPGRGGVGIIRISGEQASEVAMAVLGHIPKTRYADYCDFKDGEGEVIDQGIALYFQGPNSFTGEDVLELQGHGGQIVLDMLIKRVMEVEGIRIAKPGEFSEQAFMNDKLDLTQAEAIADLIDATSEQAAKSALNSLQGEFSTQVHELVDQVTNLRLYVEAAIDFPDEEVDFLSDGKIAGSLYRIITKLDSVQASAKQGAIIREGMKVVIAGRPNAGKSSLLNALAGKESAIVTEIAGTTRDVLREHIHLDGMPLHIIDTAGLRDTADTVEQIGIERAWAEIETADQVLFMVDGTTTDAVDPHEIWPDFIDRLPKKLGVTVVRNKADITGEALTVTQDHGHNVFRISAKTGLGVEELQQHLKSLMGYQSNLEGGFIARRRHLEALELATSHLMIGKEQLEVYQAGELLAEELRMTQMALSEITGKFTSDDLLGKIFSSFCIGK</sequence>
<feature type="binding site" evidence="11">
    <location>
        <position position="244"/>
    </location>
    <ligand>
        <name>K(+)</name>
        <dbReference type="ChEBI" id="CHEBI:29103"/>
    </ligand>
</feature>
<dbReference type="InterPro" id="IPR027368">
    <property type="entry name" value="MnmE_dom2"/>
</dbReference>
<dbReference type="Pfam" id="PF12631">
    <property type="entry name" value="MnmE_helical"/>
    <property type="match status" value="1"/>
</dbReference>
<evidence type="ECO:0000259" key="13">
    <source>
        <dbReference type="PROSITE" id="PS51709"/>
    </source>
</evidence>
<reference evidence="14 15" key="1">
    <citation type="submission" date="2018-12" db="EMBL/GenBank/DDBJ databases">
        <authorList>
            <person name="Yu L."/>
        </authorList>
    </citation>
    <scope>NUCLEOTIDE SEQUENCE [LARGE SCALE GENOMIC DNA]</scope>
    <source>
        <strain evidence="14 15">HAW-EB5</strain>
    </source>
</reference>
<dbReference type="NCBIfam" id="NF003661">
    <property type="entry name" value="PRK05291.1-3"/>
    <property type="match status" value="1"/>
</dbReference>
<gene>
    <name evidence="11 14" type="primary">mnmE</name>
    <name evidence="11" type="synonym">trmE</name>
    <name evidence="14" type="ORF">EKG39_20315</name>
</gene>
<dbReference type="PANTHER" id="PTHR42714:SF2">
    <property type="entry name" value="TRNA MODIFICATION GTPASE GTPBP3, MITOCHONDRIAL"/>
    <property type="match status" value="1"/>
</dbReference>
<dbReference type="InterPro" id="IPR025867">
    <property type="entry name" value="MnmE_helical"/>
</dbReference>
<dbReference type="HAMAP" id="MF_00379">
    <property type="entry name" value="GTPase_MnmE"/>
    <property type="match status" value="1"/>
</dbReference>
<dbReference type="Gene3D" id="3.30.1360.120">
    <property type="entry name" value="Probable tRNA modification gtpase trme, domain 1"/>
    <property type="match status" value="1"/>
</dbReference>
<feature type="binding site" evidence="11">
    <location>
        <position position="79"/>
    </location>
    <ligand>
        <name>(6S)-5-formyl-5,6,7,8-tetrahydrofolate</name>
        <dbReference type="ChEBI" id="CHEBI:57457"/>
    </ligand>
</feature>
<dbReference type="PANTHER" id="PTHR42714">
    <property type="entry name" value="TRNA MODIFICATION GTPASE GTPBP3"/>
    <property type="match status" value="1"/>
</dbReference>
<dbReference type="SUPFAM" id="SSF116878">
    <property type="entry name" value="TrmE connector domain"/>
    <property type="match status" value="1"/>
</dbReference>
<protein>
    <recommendedName>
        <fullName evidence="11">tRNA modification GTPase MnmE</fullName>
        <ecNumber evidence="11">3.6.-.-</ecNumber>
    </recommendedName>
</protein>
<dbReference type="InterPro" id="IPR004520">
    <property type="entry name" value="GTPase_MnmE"/>
</dbReference>
<proteinExistence type="inferred from homology"/>
<feature type="binding site" evidence="11">
    <location>
        <position position="229"/>
    </location>
    <ligand>
        <name>Mg(2+)</name>
        <dbReference type="ChEBI" id="CHEBI:18420"/>
    </ligand>
</feature>
<feature type="binding site" evidence="11">
    <location>
        <position position="249"/>
    </location>
    <ligand>
        <name>K(+)</name>
        <dbReference type="ChEBI" id="CHEBI:29103"/>
    </ligand>
</feature>
<organism evidence="14 15">
    <name type="scientific">Shewanella atlantica</name>
    <dbReference type="NCBI Taxonomy" id="271099"/>
    <lineage>
        <taxon>Bacteria</taxon>
        <taxon>Pseudomonadati</taxon>
        <taxon>Pseudomonadota</taxon>
        <taxon>Gammaproteobacteria</taxon>
        <taxon>Alteromonadales</taxon>
        <taxon>Shewanellaceae</taxon>
        <taxon>Shewanella</taxon>
    </lineage>
</organism>
<dbReference type="GO" id="GO:0005829">
    <property type="term" value="C:cytosol"/>
    <property type="evidence" value="ECO:0007669"/>
    <property type="project" value="TreeGrafter"/>
</dbReference>
<comment type="similarity">
    <text evidence="2 11 12">Belongs to the TRAFAC class TrmE-Era-EngA-EngB-Septin-like GTPase superfamily. TrmE GTPase family.</text>
</comment>
<dbReference type="RefSeq" id="WP_126507835.1">
    <property type="nucleotide sequence ID" value="NZ_RXNV01000016.1"/>
</dbReference>
<comment type="cofactor">
    <cofactor evidence="11">
        <name>K(+)</name>
        <dbReference type="ChEBI" id="CHEBI:29103"/>
    </cofactor>
    <text evidence="11">Binds 1 potassium ion per subunit.</text>
</comment>
<keyword evidence="9 11" id="KW-0630">Potassium</keyword>
<feature type="binding site" evidence="11">
    <location>
        <position position="453"/>
    </location>
    <ligand>
        <name>(6S)-5-formyl-5,6,7,8-tetrahydrofolate</name>
        <dbReference type="ChEBI" id="CHEBI:57457"/>
    </ligand>
</feature>
<keyword evidence="5 11" id="KW-0479">Metal-binding</keyword>
<dbReference type="SUPFAM" id="SSF52540">
    <property type="entry name" value="P-loop containing nucleoside triphosphate hydrolases"/>
    <property type="match status" value="1"/>
</dbReference>
<dbReference type="InterPro" id="IPR027266">
    <property type="entry name" value="TrmE/GcvT-like"/>
</dbReference>
<dbReference type="EMBL" id="RXNV01000016">
    <property type="protein sequence ID" value="RTR27433.1"/>
    <property type="molecule type" value="Genomic_DNA"/>
</dbReference>
<dbReference type="CDD" id="cd04164">
    <property type="entry name" value="trmE"/>
    <property type="match status" value="1"/>
</dbReference>
<evidence type="ECO:0000256" key="4">
    <source>
        <dbReference type="ARBA" id="ARBA00022694"/>
    </source>
</evidence>
<dbReference type="PROSITE" id="PS51709">
    <property type="entry name" value="G_TRME"/>
    <property type="match status" value="1"/>
</dbReference>
<dbReference type="CDD" id="cd14858">
    <property type="entry name" value="TrmE_N"/>
    <property type="match status" value="1"/>
</dbReference>
<accession>A0A3S0RFZ4</accession>
<comment type="subcellular location">
    <subcellularLocation>
        <location evidence="1 11">Cytoplasm</location>
    </subcellularLocation>
</comment>
<feature type="binding site" evidence="11">
    <location>
        <position position="22"/>
    </location>
    <ligand>
        <name>(6S)-5-formyl-5,6,7,8-tetrahydrofolate</name>
        <dbReference type="ChEBI" id="CHEBI:57457"/>
    </ligand>
</feature>
<dbReference type="OrthoDB" id="9805918at2"/>
<comment type="caution">
    <text evidence="14">The sequence shown here is derived from an EMBL/GenBank/DDBJ whole genome shotgun (WGS) entry which is preliminary data.</text>
</comment>
<dbReference type="FunFam" id="3.30.1360.120:FF:000001">
    <property type="entry name" value="tRNA modification GTPase MnmE"/>
    <property type="match status" value="1"/>
</dbReference>
<feature type="binding site" evidence="11">
    <location>
        <begin position="244"/>
        <end position="250"/>
    </location>
    <ligand>
        <name>GTP</name>
        <dbReference type="ChEBI" id="CHEBI:37565"/>
    </ligand>
</feature>
<dbReference type="Pfam" id="PF10396">
    <property type="entry name" value="TrmE_N"/>
    <property type="match status" value="1"/>
</dbReference>
<dbReference type="GO" id="GO:0002098">
    <property type="term" value="P:tRNA wobble uridine modification"/>
    <property type="evidence" value="ECO:0007669"/>
    <property type="project" value="TreeGrafter"/>
</dbReference>
<dbReference type="AlphaFoldDB" id="A0A3S0RFZ4"/>
<evidence type="ECO:0000256" key="8">
    <source>
        <dbReference type="ARBA" id="ARBA00022842"/>
    </source>
</evidence>
<evidence type="ECO:0000256" key="1">
    <source>
        <dbReference type="ARBA" id="ARBA00004496"/>
    </source>
</evidence>
<evidence type="ECO:0000256" key="2">
    <source>
        <dbReference type="ARBA" id="ARBA00011043"/>
    </source>
</evidence>
<comment type="caution">
    <text evidence="11">Lacks conserved residue(s) required for the propagation of feature annotation.</text>
</comment>
<dbReference type="InterPro" id="IPR005225">
    <property type="entry name" value="Small_GTP-bd"/>
</dbReference>
<keyword evidence="6 11" id="KW-0547">Nucleotide-binding</keyword>
<evidence type="ECO:0000256" key="3">
    <source>
        <dbReference type="ARBA" id="ARBA00022490"/>
    </source>
</evidence>
<feature type="domain" description="TrmE-type G" evidence="13">
    <location>
        <begin position="215"/>
        <end position="376"/>
    </location>
</feature>
<dbReference type="GO" id="GO:0030488">
    <property type="term" value="P:tRNA methylation"/>
    <property type="evidence" value="ECO:0007669"/>
    <property type="project" value="TreeGrafter"/>
</dbReference>
<feature type="binding site" evidence="11">
    <location>
        <begin position="269"/>
        <end position="272"/>
    </location>
    <ligand>
        <name>GTP</name>
        <dbReference type="ChEBI" id="CHEBI:37565"/>
    </ligand>
</feature>
<evidence type="ECO:0000313" key="14">
    <source>
        <dbReference type="EMBL" id="RTR27433.1"/>
    </source>
</evidence>
<dbReference type="Proteomes" id="UP000282060">
    <property type="component" value="Unassembled WGS sequence"/>
</dbReference>
<dbReference type="Pfam" id="PF01926">
    <property type="entry name" value="MMR_HSR1"/>
    <property type="match status" value="1"/>
</dbReference>
<feature type="binding site" evidence="11">
    <location>
        <position position="246"/>
    </location>
    <ligand>
        <name>K(+)</name>
        <dbReference type="ChEBI" id="CHEBI:29103"/>
    </ligand>
</feature>
<evidence type="ECO:0000256" key="7">
    <source>
        <dbReference type="ARBA" id="ARBA00022801"/>
    </source>
</evidence>
<dbReference type="InterPro" id="IPR027417">
    <property type="entry name" value="P-loop_NTPase"/>
</dbReference>
<evidence type="ECO:0000256" key="9">
    <source>
        <dbReference type="ARBA" id="ARBA00022958"/>
    </source>
</evidence>
<comment type="function">
    <text evidence="11">Exhibits a very high intrinsic GTPase hydrolysis rate. Involved in the addition of a carboxymethylaminomethyl (cmnm) group at the wobble position (U34) of certain tRNAs, forming tRNA-cmnm(5)s(2)U34.</text>
</comment>
<name>A0A3S0RFZ4_9GAMM</name>
<dbReference type="GO" id="GO:0005525">
    <property type="term" value="F:GTP binding"/>
    <property type="evidence" value="ECO:0007669"/>
    <property type="project" value="UniProtKB-UniRule"/>
</dbReference>
<feature type="binding site" evidence="11">
    <location>
        <begin position="225"/>
        <end position="230"/>
    </location>
    <ligand>
        <name>GTP</name>
        <dbReference type="ChEBI" id="CHEBI:37565"/>
    </ligand>
</feature>
<dbReference type="Gene3D" id="3.40.50.300">
    <property type="entry name" value="P-loop containing nucleotide triphosphate hydrolases"/>
    <property type="match status" value="1"/>
</dbReference>
<dbReference type="NCBIfam" id="TIGR00450">
    <property type="entry name" value="mnmE_trmE_thdF"/>
    <property type="match status" value="1"/>
</dbReference>
<evidence type="ECO:0000256" key="12">
    <source>
        <dbReference type="RuleBase" id="RU003313"/>
    </source>
</evidence>
<keyword evidence="4 11" id="KW-0819">tRNA processing</keyword>
<dbReference type="NCBIfam" id="TIGR00231">
    <property type="entry name" value="small_GTP"/>
    <property type="match status" value="1"/>
</dbReference>
<dbReference type="InterPro" id="IPR018948">
    <property type="entry name" value="GTP-bd_TrmE_N"/>
</dbReference>
<feature type="binding site" evidence="11">
    <location>
        <position position="250"/>
    </location>
    <ligand>
        <name>Mg(2+)</name>
        <dbReference type="ChEBI" id="CHEBI:18420"/>
    </ligand>
</feature>
<feature type="binding site" evidence="11">
    <location>
        <position position="225"/>
    </location>
    <ligand>
        <name>K(+)</name>
        <dbReference type="ChEBI" id="CHEBI:29103"/>
    </ligand>
</feature>